<dbReference type="OrthoDB" id="4062651at2759"/>
<evidence type="ECO:0000313" key="4">
    <source>
        <dbReference type="Proteomes" id="UP000053890"/>
    </source>
</evidence>
<feature type="region of interest" description="Disordered" evidence="1">
    <location>
        <begin position="786"/>
        <end position="815"/>
    </location>
</feature>
<feature type="compositionally biased region" description="Low complexity" evidence="1">
    <location>
        <begin position="716"/>
        <end position="727"/>
    </location>
</feature>
<dbReference type="AlphaFoldDB" id="A0A0P9F7U6"/>
<dbReference type="Pfam" id="PF00069">
    <property type="entry name" value="Pkinase"/>
    <property type="match status" value="1"/>
</dbReference>
<feature type="compositionally biased region" description="Pro residues" evidence="1">
    <location>
        <begin position="179"/>
        <end position="203"/>
    </location>
</feature>
<dbReference type="Proteomes" id="UP000053890">
    <property type="component" value="Unassembled WGS sequence"/>
</dbReference>
<dbReference type="RefSeq" id="XP_018267804.1">
    <property type="nucleotide sequence ID" value="XM_018418316.1"/>
</dbReference>
<sequence length="875" mass="92709">MRNSSAMSSNKLALHAHLKARGHMADMRPGPAHPPRLAVHAASPRPPDSANVFSPTLVDLAPPPKPSRNSLFDLDWGTLSPAPPPSRSRSSTAESQFSESSSATGASTTASTAASSVRRNWMDVDYSPPLQSSIPAPAGLAATALVPPSPLDRSDTYKLRLDTTPMPGAKGDAGFDWPLTPPSPTAQPPRPFPTLPPFQPSPPFVAVTSLGHAPVPPASPSIASTASPPLSSTRPSFPHRISSTSSNPPDPCAPLPPTAGHSSNPLLDTRRSPSLRMTPTPPYLLGEGRHATVYLASYARPGDAAEPWRLCAAKRLAPDRESQVSGLGEAFILAKLAGAGRTSDDERREGGSRFVLRLYGVRDERDGLEAPLALAAVSQAGSASVSRRASASSSKRWSMGSMGSAGSPRAAEGASGVPPSPLGRTFPDVTDRLDVPLLPSERRRPLSLKLDGETSPGARKKASRHSDLSQFGHGHSRLSLLSHALEPPLSSSKRRITLSGTATANPGTPASPASPPPSALAPALPISPSSAPQLGPALAPVPRIDILLEYCPRGHVLQFARCHPDLVDKARWIDWAGQLASAVSWAHEKGVLHADIKPQNVLVAPDLTLRLSDWGTSLFLPPPSSPLHRFPTDPHGLGTPSYSPPEFVQRLPSPFGYASDVFSLALTLSTLLTAREPYDGLRAIERMLHVASGGWWEWEERRRLREEGDEAEVALSRAGSIRSTRSAASRRGRTRSDSLESVRSVVSNAPDALSGPHDWDAVKRSLLLVDQDDASLDAANVALSERDRASLASSQPHSPVGELDDDPPTRTYPGTATPVQYFLSGTRAPQDVVPLAARELLRRMASPAPSARPSAAEVVDELRRVASAEGVAVSW</sequence>
<keyword evidence="4" id="KW-1185">Reference proteome</keyword>
<feature type="region of interest" description="Disordered" evidence="1">
    <location>
        <begin position="141"/>
        <end position="283"/>
    </location>
</feature>
<feature type="compositionally biased region" description="Polar residues" evidence="1">
    <location>
        <begin position="499"/>
        <end position="508"/>
    </location>
</feature>
<feature type="compositionally biased region" description="Basic and acidic residues" evidence="1">
    <location>
        <begin position="429"/>
        <end position="444"/>
    </location>
</feature>
<dbReference type="InterPro" id="IPR011009">
    <property type="entry name" value="Kinase-like_dom_sf"/>
</dbReference>
<protein>
    <recommendedName>
        <fullName evidence="2">Protein kinase domain-containing protein</fullName>
    </recommendedName>
</protein>
<name>A0A0P9F7U6_RHOGW</name>
<feature type="compositionally biased region" description="Low complexity" evidence="1">
    <location>
        <begin position="383"/>
        <end position="404"/>
    </location>
</feature>
<evidence type="ECO:0000256" key="1">
    <source>
        <dbReference type="SAM" id="MobiDB-lite"/>
    </source>
</evidence>
<dbReference type="GO" id="GO:0005524">
    <property type="term" value="F:ATP binding"/>
    <property type="evidence" value="ECO:0007669"/>
    <property type="project" value="InterPro"/>
</dbReference>
<feature type="compositionally biased region" description="Low complexity" evidence="1">
    <location>
        <begin position="87"/>
        <end position="116"/>
    </location>
</feature>
<dbReference type="STRING" id="578459.A0A0P9F7U6"/>
<organism evidence="3 4">
    <name type="scientific">Rhodotorula graminis (strain WP1)</name>
    <dbReference type="NCBI Taxonomy" id="578459"/>
    <lineage>
        <taxon>Eukaryota</taxon>
        <taxon>Fungi</taxon>
        <taxon>Dikarya</taxon>
        <taxon>Basidiomycota</taxon>
        <taxon>Pucciniomycotina</taxon>
        <taxon>Microbotryomycetes</taxon>
        <taxon>Sporidiobolales</taxon>
        <taxon>Sporidiobolaceae</taxon>
        <taxon>Rhodotorula</taxon>
    </lineage>
</organism>
<evidence type="ECO:0000313" key="3">
    <source>
        <dbReference type="EMBL" id="KPV71755.1"/>
    </source>
</evidence>
<dbReference type="InterPro" id="IPR000719">
    <property type="entry name" value="Prot_kinase_dom"/>
</dbReference>
<dbReference type="InterPro" id="IPR008271">
    <property type="entry name" value="Ser/Thr_kinase_AS"/>
</dbReference>
<dbReference type="EMBL" id="KQ474091">
    <property type="protein sequence ID" value="KPV71755.1"/>
    <property type="molecule type" value="Genomic_DNA"/>
</dbReference>
<reference evidence="3 4" key="1">
    <citation type="journal article" date="2015" name="Front. Microbiol.">
        <title>Genome sequence of the plant growth promoting endophytic yeast Rhodotorula graminis WP1.</title>
        <authorList>
            <person name="Firrincieli A."/>
            <person name="Otillar R."/>
            <person name="Salamov A."/>
            <person name="Schmutz J."/>
            <person name="Khan Z."/>
            <person name="Redman R.S."/>
            <person name="Fleck N.D."/>
            <person name="Lindquist E."/>
            <person name="Grigoriev I.V."/>
            <person name="Doty S.L."/>
        </authorList>
    </citation>
    <scope>NUCLEOTIDE SEQUENCE [LARGE SCALE GENOMIC DNA]</scope>
    <source>
        <strain evidence="3 4">WP1</strain>
    </source>
</reference>
<dbReference type="SUPFAM" id="SSF56112">
    <property type="entry name" value="Protein kinase-like (PK-like)"/>
    <property type="match status" value="1"/>
</dbReference>
<dbReference type="PROSITE" id="PS00108">
    <property type="entry name" value="PROTEIN_KINASE_ST"/>
    <property type="match status" value="1"/>
</dbReference>
<feature type="compositionally biased region" description="Pro residues" evidence="1">
    <location>
        <begin position="248"/>
        <end position="257"/>
    </location>
</feature>
<feature type="region of interest" description="Disordered" evidence="1">
    <location>
        <begin position="383"/>
        <end position="473"/>
    </location>
</feature>
<dbReference type="GO" id="GO:0004674">
    <property type="term" value="F:protein serine/threonine kinase activity"/>
    <property type="evidence" value="ECO:0007669"/>
    <property type="project" value="TreeGrafter"/>
</dbReference>
<accession>A0A0P9F7U6</accession>
<dbReference type="PANTHER" id="PTHR44329">
    <property type="entry name" value="SERINE/THREONINE-PROTEIN KINASE TNNI3K-RELATED"/>
    <property type="match status" value="1"/>
</dbReference>
<gene>
    <name evidence="3" type="ORF">RHOBADRAFT_56376</name>
</gene>
<feature type="region of interest" description="Disordered" evidence="1">
    <location>
        <begin position="715"/>
        <end position="743"/>
    </location>
</feature>
<feature type="compositionally biased region" description="Basic and acidic residues" evidence="1">
    <location>
        <begin position="152"/>
        <end position="161"/>
    </location>
</feature>
<dbReference type="InterPro" id="IPR051681">
    <property type="entry name" value="Ser/Thr_Kinases-Pseudokinases"/>
</dbReference>
<feature type="compositionally biased region" description="Low complexity" evidence="1">
    <location>
        <begin position="220"/>
        <end position="236"/>
    </location>
</feature>
<dbReference type="SMART" id="SM00220">
    <property type="entry name" value="S_TKc"/>
    <property type="match status" value="1"/>
</dbReference>
<dbReference type="GeneID" id="28978763"/>
<feature type="region of interest" description="Disordered" evidence="1">
    <location>
        <begin position="499"/>
        <end position="527"/>
    </location>
</feature>
<evidence type="ECO:0000259" key="2">
    <source>
        <dbReference type="PROSITE" id="PS50011"/>
    </source>
</evidence>
<proteinExistence type="predicted"/>
<feature type="region of interest" description="Disordered" evidence="1">
    <location>
        <begin position="22"/>
        <end position="116"/>
    </location>
</feature>
<dbReference type="OMA" id="GWWEWEE"/>
<dbReference type="Gene3D" id="1.10.510.10">
    <property type="entry name" value="Transferase(Phosphotransferase) domain 1"/>
    <property type="match status" value="1"/>
</dbReference>
<dbReference type="PROSITE" id="PS50011">
    <property type="entry name" value="PROTEIN_KINASE_DOM"/>
    <property type="match status" value="1"/>
</dbReference>
<feature type="domain" description="Protein kinase" evidence="2">
    <location>
        <begin position="391"/>
        <end position="865"/>
    </location>
</feature>